<name>A0AA38L3B5_TAXCH</name>
<evidence type="ECO:0000313" key="3">
    <source>
        <dbReference type="Proteomes" id="UP000824469"/>
    </source>
</evidence>
<gene>
    <name evidence="2" type="ORF">KI387_027476</name>
</gene>
<evidence type="ECO:0000313" key="2">
    <source>
        <dbReference type="EMBL" id="KAH9312441.1"/>
    </source>
</evidence>
<feature type="non-terminal residue" evidence="2">
    <location>
        <position position="56"/>
    </location>
</feature>
<dbReference type="Proteomes" id="UP000824469">
    <property type="component" value="Unassembled WGS sequence"/>
</dbReference>
<comment type="caution">
    <text evidence="2">The sequence shown here is derived from an EMBL/GenBank/DDBJ whole genome shotgun (WGS) entry which is preliminary data.</text>
</comment>
<feature type="region of interest" description="Disordered" evidence="1">
    <location>
        <begin position="1"/>
        <end position="31"/>
    </location>
</feature>
<organism evidence="2 3">
    <name type="scientific">Taxus chinensis</name>
    <name type="common">Chinese yew</name>
    <name type="synonym">Taxus wallichiana var. chinensis</name>
    <dbReference type="NCBI Taxonomy" id="29808"/>
    <lineage>
        <taxon>Eukaryota</taxon>
        <taxon>Viridiplantae</taxon>
        <taxon>Streptophyta</taxon>
        <taxon>Embryophyta</taxon>
        <taxon>Tracheophyta</taxon>
        <taxon>Spermatophyta</taxon>
        <taxon>Pinopsida</taxon>
        <taxon>Pinidae</taxon>
        <taxon>Conifers II</taxon>
        <taxon>Cupressales</taxon>
        <taxon>Taxaceae</taxon>
        <taxon>Taxus</taxon>
    </lineage>
</organism>
<feature type="non-terminal residue" evidence="2">
    <location>
        <position position="1"/>
    </location>
</feature>
<sequence length="56" mass="6366">GAHQKSVLHSNFMRPAKKKAQKTKFENPDFPGRDFTMFQMQGIPNEGSEQNFGIVI</sequence>
<dbReference type="EMBL" id="JAHRHJ020000006">
    <property type="protein sequence ID" value="KAH9312441.1"/>
    <property type="molecule type" value="Genomic_DNA"/>
</dbReference>
<evidence type="ECO:0000256" key="1">
    <source>
        <dbReference type="SAM" id="MobiDB-lite"/>
    </source>
</evidence>
<keyword evidence="3" id="KW-1185">Reference proteome</keyword>
<protein>
    <submittedName>
        <fullName evidence="2">Uncharacterized protein</fullName>
    </submittedName>
</protein>
<proteinExistence type="predicted"/>
<reference evidence="2 3" key="1">
    <citation type="journal article" date="2021" name="Nat. Plants">
        <title>The Taxus genome provides insights into paclitaxel biosynthesis.</title>
        <authorList>
            <person name="Xiong X."/>
            <person name="Gou J."/>
            <person name="Liao Q."/>
            <person name="Li Y."/>
            <person name="Zhou Q."/>
            <person name="Bi G."/>
            <person name="Li C."/>
            <person name="Du R."/>
            <person name="Wang X."/>
            <person name="Sun T."/>
            <person name="Guo L."/>
            <person name="Liang H."/>
            <person name="Lu P."/>
            <person name="Wu Y."/>
            <person name="Zhang Z."/>
            <person name="Ro D.K."/>
            <person name="Shang Y."/>
            <person name="Huang S."/>
            <person name="Yan J."/>
        </authorList>
    </citation>
    <scope>NUCLEOTIDE SEQUENCE [LARGE SCALE GENOMIC DNA]</scope>
    <source>
        <strain evidence="2">Ta-2019</strain>
    </source>
</reference>
<dbReference type="AlphaFoldDB" id="A0AA38L3B5"/>
<accession>A0AA38L3B5</accession>